<dbReference type="AlphaFoldDB" id="G0P6E9"/>
<gene>
    <name evidence="3" type="ORF">CAEBREN_12809</name>
</gene>
<dbReference type="CDD" id="cd12940">
    <property type="entry name" value="LEM_LAP2_LEMD1"/>
    <property type="match status" value="1"/>
</dbReference>
<evidence type="ECO:0000313" key="3">
    <source>
        <dbReference type="EMBL" id="EGT46417.1"/>
    </source>
</evidence>
<dbReference type="PROSITE" id="PS50954">
    <property type="entry name" value="LEM"/>
    <property type="match status" value="1"/>
</dbReference>
<dbReference type="OrthoDB" id="5986838at2759"/>
<dbReference type="InterPro" id="IPR011015">
    <property type="entry name" value="LEM/LEM-like_dom_sf"/>
</dbReference>
<dbReference type="InterPro" id="IPR003887">
    <property type="entry name" value="LEM_dom"/>
</dbReference>
<dbReference type="Pfam" id="PF03020">
    <property type="entry name" value="LEM"/>
    <property type="match status" value="1"/>
</dbReference>
<dbReference type="GO" id="GO:0004520">
    <property type="term" value="F:DNA endonuclease activity"/>
    <property type="evidence" value="ECO:0007669"/>
    <property type="project" value="TreeGrafter"/>
</dbReference>
<dbReference type="InParanoid" id="G0P6E9"/>
<dbReference type="GO" id="GO:0000712">
    <property type="term" value="P:resolution of meiotic recombination intermediates"/>
    <property type="evidence" value="ECO:0007669"/>
    <property type="project" value="TreeGrafter"/>
</dbReference>
<protein>
    <recommendedName>
        <fullName evidence="2">LEM domain-containing protein</fullName>
    </recommendedName>
</protein>
<dbReference type="STRING" id="135651.G0P6E9"/>
<dbReference type="GO" id="GO:0000724">
    <property type="term" value="P:double-strand break repair via homologous recombination"/>
    <property type="evidence" value="ECO:0007669"/>
    <property type="project" value="TreeGrafter"/>
</dbReference>
<dbReference type="Proteomes" id="UP000008068">
    <property type="component" value="Unassembled WGS sequence"/>
</dbReference>
<dbReference type="GO" id="GO:0005737">
    <property type="term" value="C:cytoplasm"/>
    <property type="evidence" value="ECO:0007669"/>
    <property type="project" value="TreeGrafter"/>
</dbReference>
<dbReference type="Gene3D" id="1.10.720.40">
    <property type="match status" value="1"/>
</dbReference>
<dbReference type="SUPFAM" id="SSF63451">
    <property type="entry name" value="LEM domain"/>
    <property type="match status" value="1"/>
</dbReference>
<dbReference type="GO" id="GO:0005654">
    <property type="term" value="C:nucleoplasm"/>
    <property type="evidence" value="ECO:0007669"/>
    <property type="project" value="TreeGrafter"/>
</dbReference>
<sequence length="308" mass="34552">MHAHSGGPSRRTNRQSLVEQMEVPDRITVTGGDSYGRINNDYRNSVNKLPTENGHYLSDVPDALTVADTRVRIQPKFSKHITTQKECGETFYKKEINYDNPYTATETAAKFAAMNLKKSSISPRKRPRRSLADCVDTQLIVDPKSDKKSMKTPTRPIFSSSGSSAEEEKEVLTPTTVDDGEMRKIKRLRDGELKCELNKYGISPAGPLDPRTRKLYEKKLLIERRKISSRGYSPDADVVACAGEFHGSTKSWNSITKAEYGTYLLDRALATLKVEGIRYVSEKNLPDTLYPYVNNRRGGGGRTPKTPK</sequence>
<keyword evidence="4" id="KW-1185">Reference proteome</keyword>
<feature type="domain" description="LEM" evidence="2">
    <location>
        <begin position="182"/>
        <end position="227"/>
    </location>
</feature>
<dbReference type="InterPro" id="IPR034998">
    <property type="entry name" value="ANKLE1"/>
</dbReference>
<dbReference type="eggNOG" id="KOG0504">
    <property type="taxonomic scope" value="Eukaryota"/>
</dbReference>
<feature type="region of interest" description="Disordered" evidence="1">
    <location>
        <begin position="145"/>
        <end position="173"/>
    </location>
</feature>
<dbReference type="PANTHER" id="PTHR46427">
    <property type="entry name" value="ANKYRIN REPEAT AND LEM DOMAIN-CONTAINING PROTEIN 1"/>
    <property type="match status" value="1"/>
</dbReference>
<organism evidence="4">
    <name type="scientific">Caenorhabditis brenneri</name>
    <name type="common">Nematode worm</name>
    <dbReference type="NCBI Taxonomy" id="135651"/>
    <lineage>
        <taxon>Eukaryota</taxon>
        <taxon>Metazoa</taxon>
        <taxon>Ecdysozoa</taxon>
        <taxon>Nematoda</taxon>
        <taxon>Chromadorea</taxon>
        <taxon>Rhabditida</taxon>
        <taxon>Rhabditina</taxon>
        <taxon>Rhabditomorpha</taxon>
        <taxon>Rhabditoidea</taxon>
        <taxon>Rhabditidae</taxon>
        <taxon>Peloderinae</taxon>
        <taxon>Caenorhabditis</taxon>
    </lineage>
</organism>
<evidence type="ECO:0000259" key="2">
    <source>
        <dbReference type="PROSITE" id="PS50954"/>
    </source>
</evidence>
<dbReference type="EMBL" id="GL380097">
    <property type="protein sequence ID" value="EGT46417.1"/>
    <property type="molecule type" value="Genomic_DNA"/>
</dbReference>
<name>G0P6E9_CAEBE</name>
<evidence type="ECO:0000313" key="4">
    <source>
        <dbReference type="Proteomes" id="UP000008068"/>
    </source>
</evidence>
<accession>G0P6E9</accession>
<feature type="region of interest" description="Disordered" evidence="1">
    <location>
        <begin position="1"/>
        <end position="23"/>
    </location>
</feature>
<evidence type="ECO:0000256" key="1">
    <source>
        <dbReference type="SAM" id="MobiDB-lite"/>
    </source>
</evidence>
<dbReference type="SMART" id="SM00540">
    <property type="entry name" value="LEM"/>
    <property type="match status" value="1"/>
</dbReference>
<dbReference type="PANTHER" id="PTHR46427:SF1">
    <property type="entry name" value="ANKYRIN REPEAT AND LEM DOMAIN-CONTAINING PROTEIN 1"/>
    <property type="match status" value="1"/>
</dbReference>
<dbReference type="HOGENOM" id="CLU_903790_0_0_1"/>
<reference evidence="4" key="1">
    <citation type="submission" date="2011-07" db="EMBL/GenBank/DDBJ databases">
        <authorList>
            <consortium name="Caenorhabditis brenneri Sequencing and Analysis Consortium"/>
            <person name="Wilson R.K."/>
        </authorList>
    </citation>
    <scope>NUCLEOTIDE SEQUENCE [LARGE SCALE GENOMIC DNA]</scope>
    <source>
        <strain evidence="4">PB2801</strain>
    </source>
</reference>
<proteinExistence type="predicted"/>